<sequence length="171" mass="19027">MQGPRSINVEHFLFSLSLTRVAKPVQRILDGKGLKRNIGKHSKVEVPSWKIYDLSVKVASENGEHVVRLEHFASAVIAWKLQNDPTSKMAMDTETSRANGDVVGNAELLEALKKGSDPVKKSWKCGGLVRLREGCYEEKYEAVMCYELDGAVKLVKAFDEGLSLPEIRLEA</sequence>
<comment type="caution">
    <text evidence="1">The sequence shown here is derived from an EMBL/GenBank/DDBJ whole genome shotgun (WGS) entry which is preliminary data.</text>
</comment>
<accession>A0AAV6KPX3</accession>
<reference evidence="1" key="1">
    <citation type="submission" date="2020-08" db="EMBL/GenBank/DDBJ databases">
        <title>Plant Genome Project.</title>
        <authorList>
            <person name="Zhang R.-G."/>
        </authorList>
    </citation>
    <scope>NUCLEOTIDE SEQUENCE</scope>
    <source>
        <strain evidence="1">WSP0</strain>
        <tissue evidence="1">Leaf</tissue>
    </source>
</reference>
<evidence type="ECO:0000313" key="1">
    <source>
        <dbReference type="EMBL" id="KAG5554646.1"/>
    </source>
</evidence>
<proteinExistence type="predicted"/>
<name>A0AAV6KPX3_9ERIC</name>
<dbReference type="AlphaFoldDB" id="A0AAV6KPX3"/>
<protein>
    <submittedName>
        <fullName evidence="1">Uncharacterized protein</fullName>
    </submittedName>
</protein>
<keyword evidence="2" id="KW-1185">Reference proteome</keyword>
<evidence type="ECO:0000313" key="2">
    <source>
        <dbReference type="Proteomes" id="UP000823749"/>
    </source>
</evidence>
<gene>
    <name evidence="1" type="ORF">RHGRI_012260</name>
</gene>
<dbReference type="Proteomes" id="UP000823749">
    <property type="component" value="Chromosome 4"/>
</dbReference>
<dbReference type="EMBL" id="JACTNZ010000004">
    <property type="protein sequence ID" value="KAG5554646.1"/>
    <property type="molecule type" value="Genomic_DNA"/>
</dbReference>
<organism evidence="1 2">
    <name type="scientific">Rhododendron griersonianum</name>
    <dbReference type="NCBI Taxonomy" id="479676"/>
    <lineage>
        <taxon>Eukaryota</taxon>
        <taxon>Viridiplantae</taxon>
        <taxon>Streptophyta</taxon>
        <taxon>Embryophyta</taxon>
        <taxon>Tracheophyta</taxon>
        <taxon>Spermatophyta</taxon>
        <taxon>Magnoliopsida</taxon>
        <taxon>eudicotyledons</taxon>
        <taxon>Gunneridae</taxon>
        <taxon>Pentapetalae</taxon>
        <taxon>asterids</taxon>
        <taxon>Ericales</taxon>
        <taxon>Ericaceae</taxon>
        <taxon>Ericoideae</taxon>
        <taxon>Rhodoreae</taxon>
        <taxon>Rhododendron</taxon>
    </lineage>
</organism>